<dbReference type="GO" id="GO:0031177">
    <property type="term" value="F:phosphopantetheine binding"/>
    <property type="evidence" value="ECO:0007669"/>
    <property type="project" value="InterPro"/>
</dbReference>
<dbReference type="SUPFAM" id="SSF55048">
    <property type="entry name" value="Probable ACP-binding domain of malonyl-CoA ACP transacylase"/>
    <property type="match status" value="1"/>
</dbReference>
<dbReference type="InterPro" id="IPR050091">
    <property type="entry name" value="PKS_NRPS_Biosynth_Enz"/>
</dbReference>
<organism evidence="24 25">
    <name type="scientific">Desulfonema magnum</name>
    <dbReference type="NCBI Taxonomy" id="45655"/>
    <lineage>
        <taxon>Bacteria</taxon>
        <taxon>Pseudomonadati</taxon>
        <taxon>Thermodesulfobacteriota</taxon>
        <taxon>Desulfobacteria</taxon>
        <taxon>Desulfobacterales</taxon>
        <taxon>Desulfococcaceae</taxon>
        <taxon>Desulfonema</taxon>
    </lineage>
</organism>
<proteinExistence type="predicted"/>
<dbReference type="SUPFAM" id="SSF53901">
    <property type="entry name" value="Thiolase-like"/>
    <property type="match status" value="1"/>
</dbReference>
<dbReference type="EC" id="2.3.1.292" evidence="16"/>
<keyword evidence="7" id="KW-0521">NADP</keyword>
<keyword evidence="8" id="KW-0560">Oxidoreductase</keyword>
<comment type="catalytic activity">
    <reaction evidence="12">
        <text>19-(4-hydroxyphenyl)nonadecanoyl-[(phenol)carboxyphthiodiolenone synthase] + 2 (S)-methylmalonyl-CoA + 3 malonyl-CoA + 5 NADPH + 10 H(+) = C37-(phenol)carboxyphthiodiolenone-[(phenol)carboxyphthiodiolenone synthase] + 5 CO2 + 5 NADP(+) + 5 CoA + 2 H2O</text>
        <dbReference type="Rhea" id="RHEA:57760"/>
        <dbReference type="Rhea" id="RHEA-COMP:14273"/>
        <dbReference type="Rhea" id="RHEA-COMP:14990"/>
        <dbReference type="ChEBI" id="CHEBI:15377"/>
        <dbReference type="ChEBI" id="CHEBI:15378"/>
        <dbReference type="ChEBI" id="CHEBI:16526"/>
        <dbReference type="ChEBI" id="CHEBI:57287"/>
        <dbReference type="ChEBI" id="CHEBI:57327"/>
        <dbReference type="ChEBI" id="CHEBI:57384"/>
        <dbReference type="ChEBI" id="CHEBI:57783"/>
        <dbReference type="ChEBI" id="CHEBI:58349"/>
        <dbReference type="ChEBI" id="CHEBI:133301"/>
        <dbReference type="ChEBI" id="CHEBI:142260"/>
        <dbReference type="EC" id="2.3.1.292"/>
    </reaction>
</comment>
<dbReference type="InterPro" id="IPR009081">
    <property type="entry name" value="PP-bd_ACP"/>
</dbReference>
<dbReference type="InterPro" id="IPR018201">
    <property type="entry name" value="Ketoacyl_synth_AS"/>
</dbReference>
<comment type="function">
    <text evidence="15">Part of the PpsABCDE complex involved in the biosynthesis of the lipid core common to phthiocerols and phenolphthiocerols by successive additions of malonyl-CoA or methylmalonyl-CoA extender units. PpsA can accept as substrate the activated forms of either icosanoyl (C20), docosanoyl (C22) or lignoceroyl (C24) groups from FadD26, or a (4-hydroxyphenyl)-C17 or (4-hydroxyphenyl)-C19 fatty acyl from FadD29. PpsA initiates the biosynthesis and extends its substrate using a malonyl-CoA extender unit. The PpsB and PpsC proteins add the second and third malonyl-CoA extender units. PpsD adds an (R)-methylmalonyl unit and PpsE adds a second (R)-methylmalonyl unit. The incorporation of the methylmalonyl units results in formation of two branched methyl groups in the elongated product.</text>
</comment>
<keyword evidence="3" id="KW-0596">Phosphopantetheine</keyword>
<evidence type="ECO:0000256" key="9">
    <source>
        <dbReference type="ARBA" id="ARBA00023098"/>
    </source>
</evidence>
<dbReference type="Gene3D" id="3.30.70.3290">
    <property type="match status" value="1"/>
</dbReference>
<comment type="catalytic activity">
    <reaction evidence="11">
        <text>17-(4-hydroxyphenyl)heptadecanoyl-[(phenol)carboxyphthiodiolenone synthase] + 2 (S)-methylmalonyl-CoA + 3 malonyl-CoA + 5 NADPH + 10 H(+) = C35-(phenol)carboxyphthiodiolenone-[(phenol)carboxyphthiodiolenone synthase] + 5 CO2 + 5 NADP(+) + 5 CoA + 2 H2O</text>
        <dbReference type="Rhea" id="RHEA:57756"/>
        <dbReference type="Rhea" id="RHEA-COMP:14272"/>
        <dbReference type="Rhea" id="RHEA-COMP:14989"/>
        <dbReference type="ChEBI" id="CHEBI:15377"/>
        <dbReference type="ChEBI" id="CHEBI:15378"/>
        <dbReference type="ChEBI" id="CHEBI:16526"/>
        <dbReference type="ChEBI" id="CHEBI:57287"/>
        <dbReference type="ChEBI" id="CHEBI:57327"/>
        <dbReference type="ChEBI" id="CHEBI:57384"/>
        <dbReference type="ChEBI" id="CHEBI:57783"/>
        <dbReference type="ChEBI" id="CHEBI:58349"/>
        <dbReference type="ChEBI" id="CHEBI:133300"/>
        <dbReference type="ChEBI" id="CHEBI:142259"/>
        <dbReference type="EC" id="2.3.1.292"/>
    </reaction>
</comment>
<evidence type="ECO:0000256" key="18">
    <source>
        <dbReference type="ARBA" id="ARBA00075053"/>
    </source>
</evidence>
<evidence type="ECO:0000313" key="25">
    <source>
        <dbReference type="Proteomes" id="UP000663722"/>
    </source>
</evidence>
<evidence type="ECO:0000259" key="23">
    <source>
        <dbReference type="PROSITE" id="PS52004"/>
    </source>
</evidence>
<dbReference type="InterPro" id="IPR032821">
    <property type="entry name" value="PKS_assoc"/>
</dbReference>
<dbReference type="GO" id="GO:0006633">
    <property type="term" value="P:fatty acid biosynthetic process"/>
    <property type="evidence" value="ECO:0007669"/>
    <property type="project" value="InterPro"/>
</dbReference>
<name>A0A975BTT0_9BACT</name>
<dbReference type="InterPro" id="IPR036736">
    <property type="entry name" value="ACP-like_sf"/>
</dbReference>
<evidence type="ECO:0000256" key="5">
    <source>
        <dbReference type="ARBA" id="ARBA00022679"/>
    </source>
</evidence>
<dbReference type="PROSITE" id="PS00606">
    <property type="entry name" value="KS3_1"/>
    <property type="match status" value="1"/>
</dbReference>
<dbReference type="SMART" id="SM00825">
    <property type="entry name" value="PKS_KS"/>
    <property type="match status" value="1"/>
</dbReference>
<dbReference type="InterPro" id="IPR014030">
    <property type="entry name" value="Ketoacyl_synth_N"/>
</dbReference>
<evidence type="ECO:0000256" key="1">
    <source>
        <dbReference type="ARBA" id="ARBA00001937"/>
    </source>
</evidence>
<keyword evidence="5 24" id="KW-0808">Transferase</keyword>
<evidence type="ECO:0000313" key="24">
    <source>
        <dbReference type="EMBL" id="QTA91521.1"/>
    </source>
</evidence>
<evidence type="ECO:0000256" key="3">
    <source>
        <dbReference type="ARBA" id="ARBA00022450"/>
    </source>
</evidence>
<dbReference type="InterPro" id="IPR006162">
    <property type="entry name" value="Ppantetheine_attach_site"/>
</dbReference>
<keyword evidence="9" id="KW-0443">Lipid metabolism</keyword>
<dbReference type="InterPro" id="IPR020806">
    <property type="entry name" value="PKS_PP-bd"/>
</dbReference>
<feature type="domain" description="Carrier" evidence="22">
    <location>
        <begin position="943"/>
        <end position="1018"/>
    </location>
</feature>
<evidence type="ECO:0000256" key="17">
    <source>
        <dbReference type="ARBA" id="ARBA00073623"/>
    </source>
</evidence>
<evidence type="ECO:0000256" key="20">
    <source>
        <dbReference type="ARBA" id="ARBA00084020"/>
    </source>
</evidence>
<keyword evidence="10" id="KW-0511">Multifunctional enzyme</keyword>
<dbReference type="GO" id="GO:0004315">
    <property type="term" value="F:3-oxoacyl-[acyl-carrier-protein] synthase activity"/>
    <property type="evidence" value="ECO:0007669"/>
    <property type="project" value="InterPro"/>
</dbReference>
<evidence type="ECO:0000256" key="19">
    <source>
        <dbReference type="ARBA" id="ARBA00078169"/>
    </source>
</evidence>
<dbReference type="Gene3D" id="1.10.1200.10">
    <property type="entry name" value="ACP-like"/>
    <property type="match status" value="1"/>
</dbReference>
<dbReference type="PANTHER" id="PTHR43775:SF51">
    <property type="entry name" value="INACTIVE PHENOLPHTHIOCEROL SYNTHESIS POLYKETIDE SYNTHASE TYPE I PKS1-RELATED"/>
    <property type="match status" value="1"/>
</dbReference>
<dbReference type="KEGG" id="dmm:dnm_075900"/>
<dbReference type="Proteomes" id="UP000663722">
    <property type="component" value="Chromosome"/>
</dbReference>
<evidence type="ECO:0000256" key="10">
    <source>
        <dbReference type="ARBA" id="ARBA00023268"/>
    </source>
</evidence>
<dbReference type="FunFam" id="1.10.1200.10:FF:000005">
    <property type="entry name" value="Nonribosomal peptide synthetase 1"/>
    <property type="match status" value="1"/>
</dbReference>
<dbReference type="Gene3D" id="3.30.70.250">
    <property type="entry name" value="Malonyl-CoA ACP transacylase, ACP-binding"/>
    <property type="match status" value="1"/>
</dbReference>
<dbReference type="EMBL" id="CP061800">
    <property type="protein sequence ID" value="QTA91521.1"/>
    <property type="molecule type" value="Genomic_DNA"/>
</dbReference>
<dbReference type="InterPro" id="IPR001227">
    <property type="entry name" value="Ac_transferase_dom_sf"/>
</dbReference>
<accession>A0A975BTT0</accession>
<gene>
    <name evidence="24" type="ORF">dnm_075900</name>
</gene>
<comment type="cofactor">
    <cofactor evidence="2">
        <name>pantetheine 4'-phosphate</name>
        <dbReference type="ChEBI" id="CHEBI:47942"/>
    </cofactor>
</comment>
<evidence type="ECO:0000256" key="11">
    <source>
        <dbReference type="ARBA" id="ARBA00050973"/>
    </source>
</evidence>
<keyword evidence="25" id="KW-1185">Reference proteome</keyword>
<dbReference type="InterPro" id="IPR016039">
    <property type="entry name" value="Thiolase-like"/>
</dbReference>
<keyword evidence="6" id="KW-0276">Fatty acid metabolism</keyword>
<evidence type="ECO:0000256" key="16">
    <source>
        <dbReference type="ARBA" id="ARBA00066974"/>
    </source>
</evidence>
<evidence type="ECO:0000256" key="4">
    <source>
        <dbReference type="ARBA" id="ARBA00022553"/>
    </source>
</evidence>
<dbReference type="SUPFAM" id="SSF52151">
    <property type="entry name" value="FabD/lysophospholipase-like"/>
    <property type="match status" value="1"/>
</dbReference>
<dbReference type="RefSeq" id="WP_207679267.1">
    <property type="nucleotide sequence ID" value="NZ_CP061800.1"/>
</dbReference>
<evidence type="ECO:0000256" key="15">
    <source>
        <dbReference type="ARBA" id="ARBA00058455"/>
    </source>
</evidence>
<dbReference type="PROSITE" id="PS52004">
    <property type="entry name" value="KS3_2"/>
    <property type="match status" value="1"/>
</dbReference>
<evidence type="ECO:0000259" key="22">
    <source>
        <dbReference type="PROSITE" id="PS50075"/>
    </source>
</evidence>
<dbReference type="InterPro" id="IPR020841">
    <property type="entry name" value="PKS_Beta-ketoAc_synthase_dom"/>
</dbReference>
<dbReference type="AlphaFoldDB" id="A0A975BTT0"/>
<evidence type="ECO:0000256" key="21">
    <source>
        <dbReference type="SAM" id="MobiDB-lite"/>
    </source>
</evidence>
<dbReference type="Pfam" id="PF00109">
    <property type="entry name" value="ketoacyl-synt"/>
    <property type="match status" value="1"/>
</dbReference>
<dbReference type="Pfam" id="PF00550">
    <property type="entry name" value="PP-binding"/>
    <property type="match status" value="1"/>
</dbReference>
<dbReference type="InterPro" id="IPR016035">
    <property type="entry name" value="Acyl_Trfase/lysoPLipase"/>
</dbReference>
<evidence type="ECO:0000256" key="12">
    <source>
        <dbReference type="ARBA" id="ARBA00051971"/>
    </source>
</evidence>
<dbReference type="Gene3D" id="3.40.47.10">
    <property type="match status" value="1"/>
</dbReference>
<evidence type="ECO:0000256" key="8">
    <source>
        <dbReference type="ARBA" id="ARBA00023002"/>
    </source>
</evidence>
<dbReference type="Pfam" id="PF02801">
    <property type="entry name" value="Ketoacyl-synt_C"/>
    <property type="match status" value="1"/>
</dbReference>
<feature type="compositionally biased region" description="Polar residues" evidence="21">
    <location>
        <begin position="906"/>
        <end position="922"/>
    </location>
</feature>
<feature type="region of interest" description="Disordered" evidence="21">
    <location>
        <begin position="896"/>
        <end position="942"/>
    </location>
</feature>
<dbReference type="PROSITE" id="PS50075">
    <property type="entry name" value="CARRIER"/>
    <property type="match status" value="1"/>
</dbReference>
<keyword evidence="4" id="KW-0597">Phosphoprotein</keyword>
<dbReference type="InterPro" id="IPR014031">
    <property type="entry name" value="Ketoacyl_synth_C"/>
</dbReference>
<dbReference type="PROSITE" id="PS00012">
    <property type="entry name" value="PHOSPHOPANTETHEINE"/>
    <property type="match status" value="1"/>
</dbReference>
<reference evidence="24" key="1">
    <citation type="journal article" date="2021" name="Microb. Physiol.">
        <title>Proteogenomic Insights into the Physiology of Marine, Sulfate-Reducing, Filamentous Desulfonema limicola and Desulfonema magnum.</title>
        <authorList>
            <person name="Schnaars V."/>
            <person name="Wohlbrand L."/>
            <person name="Scheve S."/>
            <person name="Hinrichs C."/>
            <person name="Reinhardt R."/>
            <person name="Rabus R."/>
        </authorList>
    </citation>
    <scope>NUCLEOTIDE SEQUENCE</scope>
    <source>
        <strain evidence="24">4be13</strain>
    </source>
</reference>
<dbReference type="SMART" id="SM00823">
    <property type="entry name" value="PKS_PP"/>
    <property type="match status" value="1"/>
</dbReference>
<dbReference type="GO" id="GO:0004312">
    <property type="term" value="F:fatty acid synthase activity"/>
    <property type="evidence" value="ECO:0007669"/>
    <property type="project" value="TreeGrafter"/>
</dbReference>
<dbReference type="Pfam" id="PF16197">
    <property type="entry name" value="KAsynt_C_assoc"/>
    <property type="match status" value="1"/>
</dbReference>
<evidence type="ECO:0000256" key="7">
    <source>
        <dbReference type="ARBA" id="ARBA00022857"/>
    </source>
</evidence>
<dbReference type="SMART" id="SM00827">
    <property type="entry name" value="PKS_AT"/>
    <property type="match status" value="1"/>
</dbReference>
<dbReference type="FunFam" id="3.40.47.10:FF:000042">
    <property type="entry name" value="Polyketide synthase Pks13"/>
    <property type="match status" value="1"/>
</dbReference>
<dbReference type="GO" id="GO:0034081">
    <property type="term" value="C:polyketide synthase complex"/>
    <property type="evidence" value="ECO:0007669"/>
    <property type="project" value="UniProtKB-ARBA"/>
</dbReference>
<evidence type="ECO:0000256" key="6">
    <source>
        <dbReference type="ARBA" id="ARBA00022832"/>
    </source>
</evidence>
<dbReference type="SUPFAM" id="SSF47336">
    <property type="entry name" value="ACP-like"/>
    <property type="match status" value="1"/>
</dbReference>
<evidence type="ECO:0000256" key="13">
    <source>
        <dbReference type="ARBA" id="ARBA00052119"/>
    </source>
</evidence>
<dbReference type="InterPro" id="IPR014043">
    <property type="entry name" value="Acyl_transferase_dom"/>
</dbReference>
<dbReference type="Pfam" id="PF00698">
    <property type="entry name" value="Acyl_transf_1"/>
    <property type="match status" value="1"/>
</dbReference>
<comment type="catalytic activity">
    <reaction evidence="13">
        <text>docosanoyl-[(phenol)carboxyphthiodiolenone synthase] + 2 (S)-methylmalonyl-CoA + 3 malonyl-CoA + 5 NADPH + 10 H(+) = C34-carboxyphthiodiolenone-[(phenol)carboxyphthiodiolenone synthase] + 5 CO2 + 5 NADP(+) + 5 CoA + 2 H2O</text>
        <dbReference type="Rhea" id="RHEA:57752"/>
        <dbReference type="Rhea" id="RHEA-COMP:14987"/>
        <dbReference type="Rhea" id="RHEA-COMP:14988"/>
        <dbReference type="ChEBI" id="CHEBI:15377"/>
        <dbReference type="ChEBI" id="CHEBI:15378"/>
        <dbReference type="ChEBI" id="CHEBI:16526"/>
        <dbReference type="ChEBI" id="CHEBI:57287"/>
        <dbReference type="ChEBI" id="CHEBI:57327"/>
        <dbReference type="ChEBI" id="CHEBI:57384"/>
        <dbReference type="ChEBI" id="CHEBI:57783"/>
        <dbReference type="ChEBI" id="CHEBI:58349"/>
        <dbReference type="ChEBI" id="CHEBI:142237"/>
        <dbReference type="ChEBI" id="CHEBI:142238"/>
        <dbReference type="EC" id="2.3.1.292"/>
    </reaction>
</comment>
<evidence type="ECO:0000256" key="2">
    <source>
        <dbReference type="ARBA" id="ARBA00001957"/>
    </source>
</evidence>
<sequence>MESVNKLNTAADEASVAIIGMSCRFPEASDIETFWQNLKQARECISFFSDEELTASGTPPYFLKMREYVRAKAIIPESDMFDASFFGFNPGDAEMTDIQHRIFLECAWEVLESAGYDPAAYKGLIGLYAGAGINTYFLNNIYPNLGLVGGSADAYQVMLSNDRAFLPTMISYKLNLRGPSLNVQTACSTSLVAVHLACQSLLNGECDMAMAGGVSAGSPPKEGYVYEEGMILSPDGHCRAFDAKAGGTVPGNGCGIVLLKRLPEALTHGDYIYAVIRGSAVNNDGSLKVGYTAPGVTGQRDVIAEAQAIADIPPDTITYVETHGTGTVLGDPIEIQALTEAFHTGTEKKKFCAIGSVKTNIGHLDAAAGVASLIKTALVIKHGMIPPSLHFEAPNPKIAFENSPFYVNTELSEWNTGDMPRRAGVSSFGIGGTNAHMILEEWPAAVRAPRTETDKSWHLVLLSAKTESALNKMTVNLADHLKSHPEIQLADVAYTLQAGRKGFDYRGMALCQNITDAETVFRNMNPRRVLTSFRESQDRSVAFMFSGQGSQYVNMGRGLYQIEPAFREQVDLCSELLRPHLGYDLRLVLYPPGTSPDSQPSDDISRTAVAQPALFVIEYALARLLMEWGIHPKAMIGHSIGEYVAACIAGVFSLEDALSLVAARGQMVQELPGGAMTALPLPEKDIIPLLGSTLSLAAVNAPCFCVVSGSVTDIEQLENQLAPQGIEYRRLHTSHAFHSEMMDPVMGKFTELVGNLRLNRPQIPYISNLTGTWITEEQATDPAYWAKHLRETVRFSDGVKELLRDPGRILLEVGPGRTLSTLAMRQTDRTTEQIILNSLRHPRDQQSDEAFILTTLGRLWLAGVSADWNKFHAREQRYRVPLPTYPFERKRYWAETGDRKPKTGTGPETQSRIPSSESQQNDISEKKSPSQHSGPNLANAYVAPRNETEQILTEIFRELLGVGKVGIYDSFFELGGHSLLATRVASRLREKFRMELSLSDLFEEPTVAGLAGHIKNIHMTLQKLQAPPDPKTGNRTEGEL</sequence>
<evidence type="ECO:0000256" key="14">
    <source>
        <dbReference type="ARBA" id="ARBA00052745"/>
    </source>
</evidence>
<dbReference type="Gene3D" id="3.40.366.10">
    <property type="entry name" value="Malonyl-Coenzyme A Acyl Carrier Protein, domain 2"/>
    <property type="match status" value="1"/>
</dbReference>
<comment type="cofactor">
    <cofactor evidence="1">
        <name>NADP(+)</name>
        <dbReference type="ChEBI" id="CHEBI:58349"/>
    </cofactor>
</comment>
<dbReference type="InterPro" id="IPR016036">
    <property type="entry name" value="Malonyl_transacylase_ACP-bd"/>
</dbReference>
<dbReference type="GO" id="GO:0016491">
    <property type="term" value="F:oxidoreductase activity"/>
    <property type="evidence" value="ECO:0007669"/>
    <property type="project" value="UniProtKB-KW"/>
</dbReference>
<feature type="domain" description="Ketosynthase family 3 (KS3)" evidence="23">
    <location>
        <begin position="13"/>
        <end position="441"/>
    </location>
</feature>
<dbReference type="PANTHER" id="PTHR43775">
    <property type="entry name" value="FATTY ACID SYNTHASE"/>
    <property type="match status" value="1"/>
</dbReference>
<protein>
    <recommendedName>
        <fullName evidence="17">Phenolphthiocerol/phthiocerol polyketide synthase subunit E</fullName>
        <ecNumber evidence="16">2.3.1.292</ecNumber>
    </recommendedName>
    <alternativeName>
        <fullName evidence="19">(Phenol)carboxyphthiodiolenone synthase subunit E</fullName>
    </alternativeName>
    <alternativeName>
        <fullName evidence="20">Beta-ketoacyl-acyl-carrier-protein synthase I</fullName>
    </alternativeName>
    <alternativeName>
        <fullName evidence="18">Phthiocerol synthesis polyketide synthase type I PpsE</fullName>
    </alternativeName>
</protein>
<comment type="catalytic activity">
    <reaction evidence="14">
        <text>icosanoyl-[(phenol)carboxyphthiodiolenone synthase] + 2 (S)-methylmalonyl-CoA + 3 malonyl-CoA + 5 NADPH + 10 H(+) = C32-carboxyphthiodiolenone-[(phenol)carboxyphthiodiolenone synthase] + 5 CO2 + 5 NADP(+) + 5 CoA + 2 H2O</text>
        <dbReference type="Rhea" id="RHEA:57748"/>
        <dbReference type="Rhea" id="RHEA-COMP:14985"/>
        <dbReference type="Rhea" id="RHEA-COMP:14986"/>
        <dbReference type="ChEBI" id="CHEBI:15377"/>
        <dbReference type="ChEBI" id="CHEBI:15378"/>
        <dbReference type="ChEBI" id="CHEBI:16526"/>
        <dbReference type="ChEBI" id="CHEBI:57287"/>
        <dbReference type="ChEBI" id="CHEBI:57327"/>
        <dbReference type="ChEBI" id="CHEBI:57384"/>
        <dbReference type="ChEBI" id="CHEBI:57783"/>
        <dbReference type="ChEBI" id="CHEBI:58349"/>
        <dbReference type="ChEBI" id="CHEBI:87848"/>
        <dbReference type="ChEBI" id="CHEBI:142236"/>
        <dbReference type="EC" id="2.3.1.292"/>
    </reaction>
</comment>
<dbReference type="CDD" id="cd00833">
    <property type="entry name" value="PKS"/>
    <property type="match status" value="1"/>
</dbReference>